<dbReference type="PANTHER" id="PTHR30203:SF33">
    <property type="entry name" value="BLR4455 PROTEIN"/>
    <property type="match status" value="1"/>
</dbReference>
<keyword evidence="2" id="KW-0564">Palmitate</keyword>
<comment type="subcellular location">
    <subcellularLocation>
        <location evidence="2">Cell membrane</location>
        <topology evidence="2">Lipid-anchor</topology>
    </subcellularLocation>
</comment>
<accession>A0ABU8W2F2</accession>
<dbReference type="Pfam" id="PF02321">
    <property type="entry name" value="OEP"/>
    <property type="match status" value="2"/>
</dbReference>
<dbReference type="RefSeq" id="WP_340365259.1">
    <property type="nucleotide sequence ID" value="NZ_JBBKZV010000012.1"/>
</dbReference>
<comment type="caution">
    <text evidence="4">The sequence shown here is derived from an EMBL/GenBank/DDBJ whole genome shotgun (WGS) entry which is preliminary data.</text>
</comment>
<dbReference type="Gene3D" id="2.20.200.10">
    <property type="entry name" value="Outer membrane efflux proteins (OEP)"/>
    <property type="match status" value="1"/>
</dbReference>
<sequence length="483" mass="51192">MSFSKAALQVGRFGAVAVAVLLAGCAVGPTYERPVQASPSMWKEAPAVEGWLPAAPADALDRGEWWKLFGDTTLNELADRVQVSNQNIAAAVANYDQAQALVREQRAGYFPTLGLSANARRSGDRSVPIVAGSAGISVDAGWTPDIWGRLRSAVGSAQAQAQASAADLAAARLSAIGLLATSYFSLREADAELILLDDTIQGYERSYTITRNRYEASIAPQSDVLQAQTQLVNARAERVALKRTRDTLEHAIAALVGAAAADFELAALTEWKPTVPAVPLGVPSTLLQRRPDIASAERAVAAANAQIGIERAAYYPSLTISASAGTTSLRWQDLFSAPQLVWSFGLSASQVLFDAGAIGARVDAARAAHEASVARYRQTVLTAFQNVEDQLTATASLAQQESLRREASVAADKTEQQFLNRYRAGQVSYTDVVTAQASALSARRTVLQVQVSRQAAAVGLIQGLGGGWDADWLRNADAGTTTH</sequence>
<protein>
    <submittedName>
        <fullName evidence="4">Efflux transporter outer membrane subunit</fullName>
    </submittedName>
</protein>
<keyword evidence="2" id="KW-0472">Membrane</keyword>
<dbReference type="InterPro" id="IPR003423">
    <property type="entry name" value="OMP_efflux"/>
</dbReference>
<dbReference type="PANTHER" id="PTHR30203">
    <property type="entry name" value="OUTER MEMBRANE CATION EFFLUX PROTEIN"/>
    <property type="match status" value="1"/>
</dbReference>
<organism evidence="4 5">
    <name type="scientific">Variovorax humicola</name>
    <dbReference type="NCBI Taxonomy" id="1769758"/>
    <lineage>
        <taxon>Bacteria</taxon>
        <taxon>Pseudomonadati</taxon>
        <taxon>Pseudomonadota</taxon>
        <taxon>Betaproteobacteria</taxon>
        <taxon>Burkholderiales</taxon>
        <taxon>Comamonadaceae</taxon>
        <taxon>Variovorax</taxon>
    </lineage>
</organism>
<keyword evidence="5" id="KW-1185">Reference proteome</keyword>
<keyword evidence="2" id="KW-1134">Transmembrane beta strand</keyword>
<proteinExistence type="inferred from homology"/>
<dbReference type="SUPFAM" id="SSF56954">
    <property type="entry name" value="Outer membrane efflux proteins (OEP)"/>
    <property type="match status" value="1"/>
</dbReference>
<dbReference type="InterPro" id="IPR010131">
    <property type="entry name" value="MdtP/NodT-like"/>
</dbReference>
<reference evidence="4 5" key="1">
    <citation type="submission" date="2024-03" db="EMBL/GenBank/DDBJ databases">
        <title>Novel species of the genus Variovorax.</title>
        <authorList>
            <person name="Liu Q."/>
            <person name="Xin Y.-H."/>
        </authorList>
    </citation>
    <scope>NUCLEOTIDE SEQUENCE [LARGE SCALE GENOMIC DNA]</scope>
    <source>
        <strain evidence="4 5">KACC 18501</strain>
    </source>
</reference>
<evidence type="ECO:0000313" key="5">
    <source>
        <dbReference type="Proteomes" id="UP001363010"/>
    </source>
</evidence>
<name>A0ABU8W2F2_9BURK</name>
<dbReference type="PROSITE" id="PS51257">
    <property type="entry name" value="PROKAR_LIPOPROTEIN"/>
    <property type="match status" value="1"/>
</dbReference>
<dbReference type="NCBIfam" id="TIGR01845">
    <property type="entry name" value="outer_NodT"/>
    <property type="match status" value="1"/>
</dbReference>
<dbReference type="EMBL" id="JBBKZV010000012">
    <property type="protein sequence ID" value="MEJ8824225.1"/>
    <property type="molecule type" value="Genomic_DNA"/>
</dbReference>
<keyword evidence="2" id="KW-0449">Lipoprotein</keyword>
<keyword evidence="3" id="KW-0175">Coiled coil</keyword>
<feature type="coiled-coil region" evidence="3">
    <location>
        <begin position="224"/>
        <end position="251"/>
    </location>
</feature>
<evidence type="ECO:0000313" key="4">
    <source>
        <dbReference type="EMBL" id="MEJ8824225.1"/>
    </source>
</evidence>
<evidence type="ECO:0000256" key="1">
    <source>
        <dbReference type="ARBA" id="ARBA00007613"/>
    </source>
</evidence>
<gene>
    <name evidence="4" type="ORF">WKW80_19670</name>
</gene>
<keyword evidence="2" id="KW-0812">Transmembrane</keyword>
<comment type="similarity">
    <text evidence="1 2">Belongs to the outer membrane factor (OMF) (TC 1.B.17) family.</text>
</comment>
<dbReference type="Proteomes" id="UP001363010">
    <property type="component" value="Unassembled WGS sequence"/>
</dbReference>
<evidence type="ECO:0000256" key="2">
    <source>
        <dbReference type="RuleBase" id="RU362097"/>
    </source>
</evidence>
<evidence type="ECO:0000256" key="3">
    <source>
        <dbReference type="SAM" id="Coils"/>
    </source>
</evidence>
<dbReference type="Gene3D" id="1.20.1600.10">
    <property type="entry name" value="Outer membrane efflux proteins (OEP)"/>
    <property type="match status" value="1"/>
</dbReference>